<organism evidence="1 2">
    <name type="scientific">[Emmonsia] crescens</name>
    <dbReference type="NCBI Taxonomy" id="73230"/>
    <lineage>
        <taxon>Eukaryota</taxon>
        <taxon>Fungi</taxon>
        <taxon>Dikarya</taxon>
        <taxon>Ascomycota</taxon>
        <taxon>Pezizomycotina</taxon>
        <taxon>Eurotiomycetes</taxon>
        <taxon>Eurotiomycetidae</taxon>
        <taxon>Onygenales</taxon>
        <taxon>Ajellomycetaceae</taxon>
        <taxon>Emergomyces</taxon>
    </lineage>
</organism>
<evidence type="ECO:0000313" key="2">
    <source>
        <dbReference type="Proteomes" id="UP000034164"/>
    </source>
</evidence>
<protein>
    <submittedName>
        <fullName evidence="1">Uncharacterized protein</fullName>
    </submittedName>
</protein>
<gene>
    <name evidence="1" type="ORF">EMCG_00382</name>
</gene>
<accession>A0A0G2J8M3</accession>
<evidence type="ECO:0000313" key="1">
    <source>
        <dbReference type="EMBL" id="KKZ62481.1"/>
    </source>
</evidence>
<dbReference type="Proteomes" id="UP000034164">
    <property type="component" value="Unassembled WGS sequence"/>
</dbReference>
<proteinExistence type="predicted"/>
<reference evidence="2" key="1">
    <citation type="journal article" date="2015" name="PLoS Genet.">
        <title>The dynamic genome and transcriptome of the human fungal pathogen Blastomyces and close relative Emmonsia.</title>
        <authorList>
            <person name="Munoz J.F."/>
            <person name="Gauthier G.M."/>
            <person name="Desjardins C.A."/>
            <person name="Gallo J.E."/>
            <person name="Holder J."/>
            <person name="Sullivan T.D."/>
            <person name="Marty A.J."/>
            <person name="Carmen J.C."/>
            <person name="Chen Z."/>
            <person name="Ding L."/>
            <person name="Gujja S."/>
            <person name="Magrini V."/>
            <person name="Misas E."/>
            <person name="Mitreva M."/>
            <person name="Priest M."/>
            <person name="Saif S."/>
            <person name="Whiston E.A."/>
            <person name="Young S."/>
            <person name="Zeng Q."/>
            <person name="Goldman W.E."/>
            <person name="Mardis E.R."/>
            <person name="Taylor J.W."/>
            <person name="McEwen J.G."/>
            <person name="Clay O.K."/>
            <person name="Klein B.S."/>
            <person name="Cuomo C.A."/>
        </authorList>
    </citation>
    <scope>NUCLEOTIDE SEQUENCE [LARGE SCALE GENOMIC DNA]</scope>
    <source>
        <strain evidence="2">UAMH 3008</strain>
    </source>
</reference>
<sequence>MQQYYETVVKFMTLAEMQMNDVHLYFKKFHISIMKLKTLDIELLNSVIFDIFYFTLSNI</sequence>
<dbReference type="OrthoDB" id="4190186at2759"/>
<dbReference type="AlphaFoldDB" id="A0A0G2J8M3"/>
<dbReference type="EMBL" id="LCZI01001081">
    <property type="protein sequence ID" value="KKZ62481.1"/>
    <property type="molecule type" value="Genomic_DNA"/>
</dbReference>
<dbReference type="VEuPathDB" id="FungiDB:EMCG_00382"/>
<name>A0A0G2J8M3_9EURO</name>
<comment type="caution">
    <text evidence="1">The sequence shown here is derived from an EMBL/GenBank/DDBJ whole genome shotgun (WGS) entry which is preliminary data.</text>
</comment>